<proteinExistence type="predicted"/>
<dbReference type="AlphaFoldDB" id="A0A4Z2JG57"/>
<dbReference type="Proteomes" id="UP000314294">
    <property type="component" value="Unassembled WGS sequence"/>
</dbReference>
<organism evidence="1 2">
    <name type="scientific">Liparis tanakae</name>
    <name type="common">Tanaka's snailfish</name>
    <dbReference type="NCBI Taxonomy" id="230148"/>
    <lineage>
        <taxon>Eukaryota</taxon>
        <taxon>Metazoa</taxon>
        <taxon>Chordata</taxon>
        <taxon>Craniata</taxon>
        <taxon>Vertebrata</taxon>
        <taxon>Euteleostomi</taxon>
        <taxon>Actinopterygii</taxon>
        <taxon>Neopterygii</taxon>
        <taxon>Teleostei</taxon>
        <taxon>Neoteleostei</taxon>
        <taxon>Acanthomorphata</taxon>
        <taxon>Eupercaria</taxon>
        <taxon>Perciformes</taxon>
        <taxon>Cottioidei</taxon>
        <taxon>Cottales</taxon>
        <taxon>Liparidae</taxon>
        <taxon>Liparis</taxon>
    </lineage>
</organism>
<reference evidence="1 2" key="1">
    <citation type="submission" date="2019-03" db="EMBL/GenBank/DDBJ databases">
        <title>First draft genome of Liparis tanakae, snailfish: a comprehensive survey of snailfish specific genes.</title>
        <authorList>
            <person name="Kim W."/>
            <person name="Song I."/>
            <person name="Jeong J.-H."/>
            <person name="Kim D."/>
            <person name="Kim S."/>
            <person name="Ryu S."/>
            <person name="Song J.Y."/>
            <person name="Lee S.K."/>
        </authorList>
    </citation>
    <scope>NUCLEOTIDE SEQUENCE [LARGE SCALE GENOMIC DNA]</scope>
    <source>
        <tissue evidence="1">Muscle</tissue>
    </source>
</reference>
<keyword evidence="2" id="KW-1185">Reference proteome</keyword>
<sequence>MPLNLTERGPAQQSAVVELACSPAAQYGADLLDRPSSFKKSHLKSFKELESSTFEKPFSLRT</sequence>
<name>A0A4Z2JG57_9TELE</name>
<evidence type="ECO:0000313" key="1">
    <source>
        <dbReference type="EMBL" id="TNN88262.1"/>
    </source>
</evidence>
<comment type="caution">
    <text evidence="1">The sequence shown here is derived from an EMBL/GenBank/DDBJ whole genome shotgun (WGS) entry which is preliminary data.</text>
</comment>
<dbReference type="EMBL" id="SRLO01000006">
    <property type="protein sequence ID" value="TNN88262.1"/>
    <property type="molecule type" value="Genomic_DNA"/>
</dbReference>
<accession>A0A4Z2JG57</accession>
<protein>
    <submittedName>
        <fullName evidence="1">Uncharacterized protein</fullName>
    </submittedName>
</protein>
<gene>
    <name evidence="1" type="ORF">EYF80_001478</name>
</gene>
<evidence type="ECO:0000313" key="2">
    <source>
        <dbReference type="Proteomes" id="UP000314294"/>
    </source>
</evidence>